<sequence length="929" mass="101110">MLSAQAVHQAWQRCAESWQSSAQALAVPAAAGSQEEYVQALCARNISSIARSFLSRVVQDERVLFQQTTEKLLLQNLPPRGAYAVWRQLSSALVASQLWLGQWTPGAFLSKTLPASVLLEMLAIPTELLFCDRALPLADVQLWGRAARTLVEASDQVFALLLADLGGSGALKVLADWLRATRLSFEWLDTDEAVPLRALRRHTASLLRMTEADPGGGCQVAQQLARWVRCDADVQPILQPLLDRLLPLALMPDPPQLLPLLADLAADRWPRACIESQATGLDILAVADATLAFVRSSDTMDAEAALAVWQSFAVTMLNGTTDWEDEAEPGIGRHANWWVPMDQVHGAPALPQLFSRLVQEILRLMRLSAGTLTKELQARLEARSAAQSALAAWAGLVGDSSAWSAATWAPLHLVARQLAVNSPQESLAQEVEVVLWFSFTLAASWPEQNAPAAAVVLEINDQLDSFPPTWRALLWMQACCLASTAPPQLCPRLIEWMLQRPPHVAGANELLEITELPYACSLEMACRQLGNITSEAAAERLLSLAFEVPVEHLHPHSADAKARILRAVRHVVGDNTKRLCDVFGQRILPGLWRASQAEGQTGHLAMRVLIAILHSVLASSSTGHHGPEHPVILLWQEYGQCLEAPLLQLQCNIASDGQEQPLAAAVEVLAAACAEPVLLHQALQLLLRTAQIRGAVGAEACLKALEHVLPNLPCPPLGQSAADAVARVAHEMSEVVLSSIELLQNPAVVKALYSLWNRSLVLAGKPGCGGRLRSAFLGKTQLVERMLGILHTTLPVFAADVLLRWLSLLLPRADAGTSPDVLAVLRQALPVLCGSICRCLSEQEGLTKWDSGFLDAAEFLFLAADVFREDFPAALSAGVQSVDCLPRWSQAQLQQHIERRQQWPTRSAWISALQQIVQAKSYTAEHVAC</sequence>
<dbReference type="AlphaFoldDB" id="A0AA36I493"/>
<accession>A0AA36I493</accession>
<proteinExistence type="predicted"/>
<protein>
    <submittedName>
        <fullName evidence="1">Uncharacterized protein</fullName>
    </submittedName>
</protein>
<name>A0AA36I493_9DINO</name>
<organism evidence="1 2">
    <name type="scientific">Effrenium voratum</name>
    <dbReference type="NCBI Taxonomy" id="2562239"/>
    <lineage>
        <taxon>Eukaryota</taxon>
        <taxon>Sar</taxon>
        <taxon>Alveolata</taxon>
        <taxon>Dinophyceae</taxon>
        <taxon>Suessiales</taxon>
        <taxon>Symbiodiniaceae</taxon>
        <taxon>Effrenium</taxon>
    </lineage>
</organism>
<keyword evidence="2" id="KW-1185">Reference proteome</keyword>
<dbReference type="InterPro" id="IPR016024">
    <property type="entry name" value="ARM-type_fold"/>
</dbReference>
<reference evidence="1" key="1">
    <citation type="submission" date="2023-08" db="EMBL/GenBank/DDBJ databases">
        <authorList>
            <person name="Chen Y."/>
            <person name="Shah S."/>
            <person name="Dougan E. K."/>
            <person name="Thang M."/>
            <person name="Chan C."/>
        </authorList>
    </citation>
    <scope>NUCLEOTIDE SEQUENCE</scope>
</reference>
<comment type="caution">
    <text evidence="1">The sequence shown here is derived from an EMBL/GenBank/DDBJ whole genome shotgun (WGS) entry which is preliminary data.</text>
</comment>
<evidence type="ECO:0000313" key="2">
    <source>
        <dbReference type="Proteomes" id="UP001178507"/>
    </source>
</evidence>
<dbReference type="Proteomes" id="UP001178507">
    <property type="component" value="Unassembled WGS sequence"/>
</dbReference>
<dbReference type="SUPFAM" id="SSF48371">
    <property type="entry name" value="ARM repeat"/>
    <property type="match status" value="1"/>
</dbReference>
<dbReference type="EMBL" id="CAUJNA010000746">
    <property type="protein sequence ID" value="CAJ1380769.1"/>
    <property type="molecule type" value="Genomic_DNA"/>
</dbReference>
<gene>
    <name evidence="1" type="ORF">EVOR1521_LOCUS8625</name>
</gene>
<evidence type="ECO:0000313" key="1">
    <source>
        <dbReference type="EMBL" id="CAJ1380769.1"/>
    </source>
</evidence>